<evidence type="ECO:0000256" key="4">
    <source>
        <dbReference type="ARBA" id="ARBA00022475"/>
    </source>
</evidence>
<evidence type="ECO:0000256" key="2">
    <source>
        <dbReference type="ARBA" id="ARBA00007246"/>
    </source>
</evidence>
<dbReference type="InterPro" id="IPR049031">
    <property type="entry name" value="T2SSK_SAM-like_1st"/>
</dbReference>
<protein>
    <submittedName>
        <fullName evidence="11">General secretion pathway protein K</fullName>
    </submittedName>
</protein>
<dbReference type="GO" id="GO:0009306">
    <property type="term" value="P:protein secretion"/>
    <property type="evidence" value="ECO:0007669"/>
    <property type="project" value="InterPro"/>
</dbReference>
<evidence type="ECO:0000256" key="7">
    <source>
        <dbReference type="ARBA" id="ARBA00022927"/>
    </source>
</evidence>
<keyword evidence="4" id="KW-1003">Cell membrane</keyword>
<dbReference type="PANTHER" id="PTHR38831">
    <property type="entry name" value="TYPE II SECRETION SYSTEM PROTEIN K"/>
    <property type="match status" value="1"/>
</dbReference>
<comment type="similarity">
    <text evidence="2">Belongs to the GSP K family.</text>
</comment>
<dbReference type="GO" id="GO:0005886">
    <property type="term" value="C:plasma membrane"/>
    <property type="evidence" value="ECO:0007669"/>
    <property type="project" value="UniProtKB-SubCell"/>
</dbReference>
<keyword evidence="5" id="KW-0997">Cell inner membrane</keyword>
<dbReference type="AlphaFoldDB" id="G3IWA3"/>
<dbReference type="EMBL" id="JH109152">
    <property type="protein sequence ID" value="EGW23038.1"/>
    <property type="molecule type" value="Genomic_DNA"/>
</dbReference>
<evidence type="ECO:0000256" key="9">
    <source>
        <dbReference type="ARBA" id="ARBA00023136"/>
    </source>
</evidence>
<evidence type="ECO:0000313" key="12">
    <source>
        <dbReference type="Proteomes" id="UP000004664"/>
    </source>
</evidence>
<evidence type="ECO:0000256" key="8">
    <source>
        <dbReference type="ARBA" id="ARBA00022989"/>
    </source>
</evidence>
<dbReference type="InterPro" id="IPR038072">
    <property type="entry name" value="GspK_central_sf"/>
</dbReference>
<evidence type="ECO:0000256" key="6">
    <source>
        <dbReference type="ARBA" id="ARBA00022692"/>
    </source>
</evidence>
<feature type="domain" description="T2SS protein K first SAM-like" evidence="10">
    <location>
        <begin position="98"/>
        <end position="189"/>
    </location>
</feature>
<evidence type="ECO:0000259" key="10">
    <source>
        <dbReference type="Pfam" id="PF21687"/>
    </source>
</evidence>
<evidence type="ECO:0000256" key="5">
    <source>
        <dbReference type="ARBA" id="ARBA00022519"/>
    </source>
</evidence>
<sequence length="336" mass="36384" precursor="true">MIRSDGFALVLVLWVLSLLTIMAGSFALSMRREAGIVTGSSNNAQAAAIAESGLAVAELMLMHPDPLQRWHTDGSIYQLDYADSKVRVRLLSEAGKVDLNSADQTLLQGLMVHAPVDEQLQTRLVNAILDWRDADDLMHIEGAEKEEYKDAGLNYGPRNKPFQSIEELQLVLGMNDPVFKWLENRVTVYSGQPQVDLTQASQEVLQVLPGMDPELINEYIAARRESAINGLPAPTVPVVGSNRVSGQTGENAPAIAVAAGNGAAQQGVMAVIAEALLDDGTTAVINTVIKKSDSPPGASPFQVLKWQRNAAVDGSLFTDETDELLVRQYAEPEFNH</sequence>
<evidence type="ECO:0000256" key="3">
    <source>
        <dbReference type="ARBA" id="ARBA00022448"/>
    </source>
</evidence>
<dbReference type="RefSeq" id="WP_006891105.1">
    <property type="nucleotide sequence ID" value="NZ_JH109152.1"/>
</dbReference>
<gene>
    <name evidence="11" type="ORF">Mettu_1876</name>
</gene>
<dbReference type="SUPFAM" id="SSF158544">
    <property type="entry name" value="GspK insert domain-like"/>
    <property type="match status" value="1"/>
</dbReference>
<comment type="subcellular location">
    <subcellularLocation>
        <location evidence="1">Cell inner membrane</location>
    </subcellularLocation>
</comment>
<dbReference type="eggNOG" id="COG3156">
    <property type="taxonomic scope" value="Bacteria"/>
</dbReference>
<accession>G3IWA3</accession>
<organism evidence="11 12">
    <name type="scientific">Methylobacter tundripaludum (strain ATCC BAA-1195 / DSM 17260 / SV96)</name>
    <dbReference type="NCBI Taxonomy" id="697282"/>
    <lineage>
        <taxon>Bacteria</taxon>
        <taxon>Pseudomonadati</taxon>
        <taxon>Pseudomonadota</taxon>
        <taxon>Gammaproteobacteria</taxon>
        <taxon>Methylococcales</taxon>
        <taxon>Methylococcaceae</taxon>
        <taxon>Methylobacter</taxon>
    </lineage>
</organism>
<dbReference type="Gene3D" id="1.10.40.60">
    <property type="entry name" value="EpsJ-like"/>
    <property type="match status" value="1"/>
</dbReference>
<keyword evidence="7" id="KW-0653">Protein transport</keyword>
<keyword evidence="12" id="KW-1185">Reference proteome</keyword>
<proteinExistence type="inferred from homology"/>
<keyword evidence="3" id="KW-0813">Transport</keyword>
<keyword evidence="8" id="KW-1133">Transmembrane helix</keyword>
<evidence type="ECO:0000256" key="1">
    <source>
        <dbReference type="ARBA" id="ARBA00004533"/>
    </source>
</evidence>
<dbReference type="PANTHER" id="PTHR38831:SF2">
    <property type="entry name" value="TYPE II SECRETION SYSTEM PROTEIN K"/>
    <property type="match status" value="1"/>
</dbReference>
<dbReference type="InterPro" id="IPR005628">
    <property type="entry name" value="GspK"/>
</dbReference>
<dbReference type="OrthoDB" id="9181871at2"/>
<dbReference type="Pfam" id="PF21687">
    <property type="entry name" value="T2SSK_1st"/>
    <property type="match status" value="1"/>
</dbReference>
<dbReference type="STRING" id="697282.Mettu_1876"/>
<keyword evidence="9" id="KW-0472">Membrane</keyword>
<evidence type="ECO:0000313" key="11">
    <source>
        <dbReference type="EMBL" id="EGW23038.1"/>
    </source>
</evidence>
<dbReference type="Proteomes" id="UP000004664">
    <property type="component" value="Unassembled WGS sequence"/>
</dbReference>
<keyword evidence="6" id="KW-0812">Transmembrane</keyword>
<dbReference type="HOGENOM" id="CLU_057294_3_0_6"/>
<name>G3IWA3_METTV</name>
<reference evidence="11 12" key="1">
    <citation type="submission" date="2011-06" db="EMBL/GenBank/DDBJ databases">
        <title>Genomic sequence of Methylobacter tundripaludum SV96.</title>
        <authorList>
            <consortium name="US DOE Joint Genome Institute"/>
            <person name="Lucas S."/>
            <person name="Han J."/>
            <person name="Lapidus A."/>
            <person name="Cheng J.-F."/>
            <person name="Goodwin L."/>
            <person name="Pitluck S."/>
            <person name="Held B."/>
            <person name="Detter J.C."/>
            <person name="Han C."/>
            <person name="Tapia R."/>
            <person name="Land M."/>
            <person name="Hauser L."/>
            <person name="Kyrpides N."/>
            <person name="Ivanova N."/>
            <person name="Ovchinnikova G."/>
            <person name="Pagani I."/>
            <person name="Klotz M.G."/>
            <person name="Dispirito A.A."/>
            <person name="Murrell J.C."/>
            <person name="Dunfield P."/>
            <person name="Kalyuzhnaya M.G."/>
            <person name="Svenning M."/>
            <person name="Trotsenko Y.A."/>
            <person name="Stein L.Y."/>
            <person name="Woyke T."/>
        </authorList>
    </citation>
    <scope>NUCLEOTIDE SEQUENCE [LARGE SCALE GENOMIC DNA]</scope>
    <source>
        <strain evidence="12">ATCC BAA-1195 / DSM 17260 / SV96</strain>
    </source>
</reference>